<gene>
    <name evidence="2" type="ORF">SI8410_15019260</name>
</gene>
<feature type="compositionally biased region" description="Low complexity" evidence="1">
    <location>
        <begin position="1"/>
        <end position="19"/>
    </location>
</feature>
<evidence type="ECO:0000313" key="3">
    <source>
        <dbReference type="Proteomes" id="UP000663760"/>
    </source>
</evidence>
<proteinExistence type="predicted"/>
<dbReference type="AlphaFoldDB" id="A0A7I8LFI9"/>
<feature type="region of interest" description="Disordered" evidence="1">
    <location>
        <begin position="1"/>
        <end position="22"/>
    </location>
</feature>
<evidence type="ECO:0000313" key="2">
    <source>
        <dbReference type="EMBL" id="CAA7408582.1"/>
    </source>
</evidence>
<dbReference type="Proteomes" id="UP000663760">
    <property type="component" value="Chromosome 15"/>
</dbReference>
<dbReference type="EMBL" id="LR746278">
    <property type="protein sequence ID" value="CAA7408582.1"/>
    <property type="molecule type" value="Genomic_DNA"/>
</dbReference>
<evidence type="ECO:0000256" key="1">
    <source>
        <dbReference type="SAM" id="MobiDB-lite"/>
    </source>
</evidence>
<reference evidence="2" key="1">
    <citation type="submission" date="2020-02" db="EMBL/GenBank/DDBJ databases">
        <authorList>
            <person name="Scholz U."/>
            <person name="Mascher M."/>
            <person name="Fiebig A."/>
        </authorList>
    </citation>
    <scope>NUCLEOTIDE SEQUENCE</scope>
</reference>
<protein>
    <submittedName>
        <fullName evidence="2">Uncharacterized protein</fullName>
    </submittedName>
</protein>
<organism evidence="2 3">
    <name type="scientific">Spirodela intermedia</name>
    <name type="common">Intermediate duckweed</name>
    <dbReference type="NCBI Taxonomy" id="51605"/>
    <lineage>
        <taxon>Eukaryota</taxon>
        <taxon>Viridiplantae</taxon>
        <taxon>Streptophyta</taxon>
        <taxon>Embryophyta</taxon>
        <taxon>Tracheophyta</taxon>
        <taxon>Spermatophyta</taxon>
        <taxon>Magnoliopsida</taxon>
        <taxon>Liliopsida</taxon>
        <taxon>Araceae</taxon>
        <taxon>Lemnoideae</taxon>
        <taxon>Spirodela</taxon>
    </lineage>
</organism>
<keyword evidence="3" id="KW-1185">Reference proteome</keyword>
<name>A0A7I8LFI9_SPIIN</name>
<accession>A0A7I8LFI9</accession>
<sequence length="69" mass="7584">MAQTRATPSRAARARMSAQETVEGQAASTRVLMSSMTLKPRTELLFGRAVFSPVNVDVSSRRMDASQPW</sequence>